<proteinExistence type="predicted"/>
<evidence type="ECO:0000256" key="1">
    <source>
        <dbReference type="SAM" id="Phobius"/>
    </source>
</evidence>
<evidence type="ECO:0000313" key="4">
    <source>
        <dbReference type="Proteomes" id="UP000433483"/>
    </source>
</evidence>
<keyword evidence="4" id="KW-1185">Reference proteome</keyword>
<sequence>MLVLVAVLMPVLVAGLVLCCRCQLPAWVIAVGASYRFGLMLPVLVAGSVCCCRGQLPA</sequence>
<dbReference type="EMBL" id="QXGB01005353">
    <property type="protein sequence ID" value="KAE9163307.1"/>
    <property type="molecule type" value="Genomic_DNA"/>
</dbReference>
<evidence type="ECO:0000256" key="2">
    <source>
        <dbReference type="SAM" id="SignalP"/>
    </source>
</evidence>
<protein>
    <submittedName>
        <fullName evidence="3">Uncharacterized protein</fullName>
    </submittedName>
</protein>
<feature type="chain" id="PRO_5025639638" evidence="2">
    <location>
        <begin position="20"/>
        <end position="58"/>
    </location>
</feature>
<name>A0A6A3VC04_9STRA</name>
<comment type="caution">
    <text evidence="3">The sequence shown here is derived from an EMBL/GenBank/DDBJ whole genome shotgun (WGS) entry which is preliminary data.</text>
</comment>
<gene>
    <name evidence="3" type="ORF">PF005_g30503</name>
</gene>
<feature type="transmembrane region" description="Helical" evidence="1">
    <location>
        <begin position="35"/>
        <end position="56"/>
    </location>
</feature>
<keyword evidence="1" id="KW-1133">Transmembrane helix</keyword>
<reference evidence="3 4" key="1">
    <citation type="submission" date="2018-08" db="EMBL/GenBank/DDBJ databases">
        <title>Genomic investigation of the strawberry pathogen Phytophthora fragariae indicates pathogenicity is determined by transcriptional variation in three key races.</title>
        <authorList>
            <person name="Adams T.M."/>
            <person name="Armitage A.D."/>
            <person name="Sobczyk M.K."/>
            <person name="Bates H.J."/>
            <person name="Dunwell J.M."/>
            <person name="Nellist C.F."/>
            <person name="Harrison R.J."/>
        </authorList>
    </citation>
    <scope>NUCLEOTIDE SEQUENCE [LARGE SCALE GENOMIC DNA]</scope>
    <source>
        <strain evidence="3 4">NOV-27</strain>
    </source>
</reference>
<keyword evidence="2" id="KW-0732">Signal</keyword>
<accession>A0A6A3VC04</accession>
<evidence type="ECO:0000313" key="3">
    <source>
        <dbReference type="EMBL" id="KAE9163307.1"/>
    </source>
</evidence>
<organism evidence="3 4">
    <name type="scientific">Phytophthora fragariae</name>
    <dbReference type="NCBI Taxonomy" id="53985"/>
    <lineage>
        <taxon>Eukaryota</taxon>
        <taxon>Sar</taxon>
        <taxon>Stramenopiles</taxon>
        <taxon>Oomycota</taxon>
        <taxon>Peronosporomycetes</taxon>
        <taxon>Peronosporales</taxon>
        <taxon>Peronosporaceae</taxon>
        <taxon>Phytophthora</taxon>
    </lineage>
</organism>
<feature type="signal peptide" evidence="2">
    <location>
        <begin position="1"/>
        <end position="19"/>
    </location>
</feature>
<dbReference type="Proteomes" id="UP000433483">
    <property type="component" value="Unassembled WGS sequence"/>
</dbReference>
<dbReference type="AlphaFoldDB" id="A0A6A3VC04"/>
<keyword evidence="1" id="KW-0472">Membrane</keyword>
<keyword evidence="1" id="KW-0812">Transmembrane</keyword>